<dbReference type="Proteomes" id="UP000310108">
    <property type="component" value="Unassembled WGS sequence"/>
</dbReference>
<comment type="caution">
    <text evidence="5">The sequence shown here is derived from an EMBL/GenBank/DDBJ whole genome shotgun (WGS) entry which is preliminary data.</text>
</comment>
<dbReference type="InterPro" id="IPR013149">
    <property type="entry name" value="ADH-like_C"/>
</dbReference>
<dbReference type="Gene3D" id="3.40.50.720">
    <property type="entry name" value="NAD(P)-binding Rossmann-like Domain"/>
    <property type="match status" value="1"/>
</dbReference>
<dbReference type="PANTHER" id="PTHR45348">
    <property type="entry name" value="HYPOTHETICAL OXIDOREDUCTASE (EUROFUNG)"/>
    <property type="match status" value="1"/>
</dbReference>
<dbReference type="EMBL" id="PJEX01000224">
    <property type="protein sequence ID" value="TKW52741.1"/>
    <property type="molecule type" value="Genomic_DNA"/>
</dbReference>
<dbReference type="InterPro" id="IPR047122">
    <property type="entry name" value="Trans-enoyl_RdTase-like"/>
</dbReference>
<comment type="similarity">
    <text evidence="1">Belongs to the zinc-containing alcohol dehydrogenase family.</text>
</comment>
<gene>
    <name evidence="5" type="primary">lovC</name>
    <name evidence="5" type="ORF">CTA1_11247</name>
</gene>
<keyword evidence="6" id="KW-1185">Reference proteome</keyword>
<protein>
    <submittedName>
        <fullName evidence="5">Enoyl reductase LovC</fullName>
    </submittedName>
</protein>
<dbReference type="OrthoDB" id="3509362at2759"/>
<keyword evidence="2" id="KW-0560">Oxidoreductase</keyword>
<feature type="domain" description="Alcohol dehydrogenase-like N-terminal" evidence="4">
    <location>
        <begin position="26"/>
        <end position="116"/>
    </location>
</feature>
<evidence type="ECO:0000313" key="5">
    <source>
        <dbReference type="EMBL" id="TKW52741.1"/>
    </source>
</evidence>
<dbReference type="SUPFAM" id="SSF50129">
    <property type="entry name" value="GroES-like"/>
    <property type="match status" value="1"/>
</dbReference>
<dbReference type="InterPro" id="IPR013154">
    <property type="entry name" value="ADH-like_N"/>
</dbReference>
<reference evidence="5 6" key="1">
    <citation type="journal article" date="2019" name="PLoS ONE">
        <title>Comparative genome analysis indicates high evolutionary potential of pathogenicity genes in Colletotrichum tanaceti.</title>
        <authorList>
            <person name="Lelwala R.V."/>
            <person name="Korhonen P.K."/>
            <person name="Young N.D."/>
            <person name="Scott J.B."/>
            <person name="Ades P.A."/>
            <person name="Gasser R.B."/>
            <person name="Taylor P.W.J."/>
        </authorList>
    </citation>
    <scope>NUCLEOTIDE SEQUENCE [LARGE SCALE GENOMIC DNA]</scope>
    <source>
        <strain evidence="5">BRIP57314</strain>
    </source>
</reference>
<dbReference type="Gene3D" id="3.90.180.10">
    <property type="entry name" value="Medium-chain alcohol dehydrogenases, catalytic domain"/>
    <property type="match status" value="1"/>
</dbReference>
<name>A0A4U6XAN8_9PEZI</name>
<evidence type="ECO:0000259" key="4">
    <source>
        <dbReference type="Pfam" id="PF08240"/>
    </source>
</evidence>
<dbReference type="SUPFAM" id="SSF51735">
    <property type="entry name" value="NAD(P)-binding Rossmann-fold domains"/>
    <property type="match status" value="1"/>
</dbReference>
<dbReference type="CDD" id="cd08249">
    <property type="entry name" value="enoyl_reductase_like"/>
    <property type="match status" value="1"/>
</dbReference>
<dbReference type="STRING" id="1306861.A0A4U6XAN8"/>
<dbReference type="Pfam" id="PF00107">
    <property type="entry name" value="ADH_zinc_N"/>
    <property type="match status" value="1"/>
</dbReference>
<evidence type="ECO:0000256" key="1">
    <source>
        <dbReference type="ARBA" id="ARBA00008072"/>
    </source>
</evidence>
<dbReference type="GO" id="GO:0016651">
    <property type="term" value="F:oxidoreductase activity, acting on NAD(P)H"/>
    <property type="evidence" value="ECO:0007669"/>
    <property type="project" value="InterPro"/>
</dbReference>
<dbReference type="AlphaFoldDB" id="A0A4U6XAN8"/>
<dbReference type="Pfam" id="PF08240">
    <property type="entry name" value="ADH_N"/>
    <property type="match status" value="1"/>
</dbReference>
<evidence type="ECO:0000259" key="3">
    <source>
        <dbReference type="Pfam" id="PF00107"/>
    </source>
</evidence>
<proteinExistence type="inferred from homology"/>
<evidence type="ECO:0000256" key="2">
    <source>
        <dbReference type="ARBA" id="ARBA00023002"/>
    </source>
</evidence>
<dbReference type="PANTHER" id="PTHR45348:SF2">
    <property type="entry name" value="ZINC-TYPE ALCOHOL DEHYDROGENASE-LIKE PROTEIN C2E1P3.01"/>
    <property type="match status" value="1"/>
</dbReference>
<dbReference type="InterPro" id="IPR036291">
    <property type="entry name" value="NAD(P)-bd_dom_sf"/>
</dbReference>
<organism evidence="5 6">
    <name type="scientific">Colletotrichum tanaceti</name>
    <dbReference type="NCBI Taxonomy" id="1306861"/>
    <lineage>
        <taxon>Eukaryota</taxon>
        <taxon>Fungi</taxon>
        <taxon>Dikarya</taxon>
        <taxon>Ascomycota</taxon>
        <taxon>Pezizomycotina</taxon>
        <taxon>Sordariomycetes</taxon>
        <taxon>Hypocreomycetidae</taxon>
        <taxon>Glomerellales</taxon>
        <taxon>Glomerellaceae</taxon>
        <taxon>Colletotrichum</taxon>
        <taxon>Colletotrichum destructivum species complex</taxon>
    </lineage>
</organism>
<evidence type="ECO:0000313" key="6">
    <source>
        <dbReference type="Proteomes" id="UP000310108"/>
    </source>
</evidence>
<accession>A0A4U6XAN8</accession>
<dbReference type="InterPro" id="IPR011032">
    <property type="entry name" value="GroES-like_sf"/>
</dbReference>
<feature type="domain" description="Alcohol dehydrogenase-like C-terminal" evidence="3">
    <location>
        <begin position="170"/>
        <end position="255"/>
    </location>
</feature>
<sequence length="341" mass="35710">MPHSAAIQPAAKAPLEIQEVETPQPGPHEILIENGLIALAPIDAQLAKLAVFPLEYPTILGSVYGGTVSAVGGEVTGFKVGDKVAAARTGGEFGSTRGAFQKYVIARDVLASKLPDGADLLGPVGLLGNFSTVVGLFNARLGLDRPDPLDIPKASKGKKILVYGGTSSFGSFATQYLTQAGYDVVTTTSPKHKDLVAKLGAVHVVDHAQPQEAVVRDLVARGPYDHVVDSISLTPTFAITAAVVAAQGGGTLYALLPPLDPSVFPEGVVPEFGSWSSPLVQDEKNAELLRWAFWTYFPQAVSNNTLFALPSQKIDGGLSGLNEAVEVLFKGVSCSKVVVEL</sequence>